<dbReference type="EMBL" id="AJTX02000002">
    <property type="protein sequence ID" value="KKJ01519.1"/>
    <property type="molecule type" value="Genomic_DNA"/>
</dbReference>
<dbReference type="AlphaFoldDB" id="A0A0M2Q3K1"/>
<name>A0A0M2Q3K1_PROHO</name>
<keyword evidence="1" id="KW-0472">Membrane</keyword>
<keyword evidence="1" id="KW-1133">Transmembrane helix</keyword>
<proteinExistence type="predicted"/>
<evidence type="ECO:0000313" key="2">
    <source>
        <dbReference type="EMBL" id="KKJ01519.1"/>
    </source>
</evidence>
<sequence length="77" mass="8317">MGREHTALAKGDPAIPRDMACKVPATPDSVLWLSVSGVVFKLLFKLVFKLLLLGSRFKRDKINGTVGRSAPHCPGLS</sequence>
<keyword evidence="1" id="KW-0812">Transmembrane</keyword>
<protein>
    <submittedName>
        <fullName evidence="2">Uncharacterized protein</fullName>
    </submittedName>
</protein>
<organism evidence="2 3">
    <name type="scientific">Prochlorothrix hollandica PCC 9006 = CALU 1027</name>
    <dbReference type="NCBI Taxonomy" id="317619"/>
    <lineage>
        <taxon>Bacteria</taxon>
        <taxon>Bacillati</taxon>
        <taxon>Cyanobacteriota</taxon>
        <taxon>Cyanophyceae</taxon>
        <taxon>Prochlorotrichales</taxon>
        <taxon>Prochlorotrichaceae</taxon>
        <taxon>Prochlorothrix</taxon>
    </lineage>
</organism>
<accession>A0A0M2Q3K1</accession>
<comment type="caution">
    <text evidence="2">The sequence shown here is derived from an EMBL/GenBank/DDBJ whole genome shotgun (WGS) entry which is preliminary data.</text>
</comment>
<evidence type="ECO:0000313" key="3">
    <source>
        <dbReference type="Proteomes" id="UP000034681"/>
    </source>
</evidence>
<feature type="transmembrane region" description="Helical" evidence="1">
    <location>
        <begin position="30"/>
        <end position="52"/>
    </location>
</feature>
<gene>
    <name evidence="2" type="ORF">PROH_04225</name>
</gene>
<dbReference type="STRING" id="317619.GCA_000332315_04127"/>
<keyword evidence="3" id="KW-1185">Reference proteome</keyword>
<dbReference type="Proteomes" id="UP000034681">
    <property type="component" value="Unassembled WGS sequence"/>
</dbReference>
<evidence type="ECO:0000256" key="1">
    <source>
        <dbReference type="SAM" id="Phobius"/>
    </source>
</evidence>
<reference evidence="2" key="1">
    <citation type="submission" date="2012-04" db="EMBL/GenBank/DDBJ databases">
        <authorList>
            <person name="Borisov I.G."/>
            <person name="Ivanikova N.V."/>
            <person name="Pinevich A.V."/>
        </authorList>
    </citation>
    <scope>NUCLEOTIDE SEQUENCE</scope>
    <source>
        <strain evidence="2">CALU 1027</strain>
    </source>
</reference>